<evidence type="ECO:0000313" key="3">
    <source>
        <dbReference type="EMBL" id="KAK7115635.1"/>
    </source>
</evidence>
<evidence type="ECO:0000256" key="1">
    <source>
        <dbReference type="SAM" id="MobiDB-lite"/>
    </source>
</evidence>
<dbReference type="EMBL" id="JBAMIC010000001">
    <property type="protein sequence ID" value="KAK7115635.1"/>
    <property type="molecule type" value="Genomic_DNA"/>
</dbReference>
<keyword evidence="2" id="KW-0472">Membrane</keyword>
<dbReference type="AlphaFoldDB" id="A0AAN9C222"/>
<comment type="caution">
    <text evidence="3">The sequence shown here is derived from an EMBL/GenBank/DDBJ whole genome shotgun (WGS) entry which is preliminary data.</text>
</comment>
<feature type="region of interest" description="Disordered" evidence="1">
    <location>
        <begin position="181"/>
        <end position="305"/>
    </location>
</feature>
<feature type="compositionally biased region" description="Basic residues" evidence="1">
    <location>
        <begin position="224"/>
        <end position="242"/>
    </location>
</feature>
<reference evidence="3 4" key="1">
    <citation type="submission" date="2024-02" db="EMBL/GenBank/DDBJ databases">
        <title>Chromosome-scale genome assembly of the rough periwinkle Littorina saxatilis.</title>
        <authorList>
            <person name="De Jode A."/>
            <person name="Faria R."/>
            <person name="Formenti G."/>
            <person name="Sims Y."/>
            <person name="Smith T.P."/>
            <person name="Tracey A."/>
            <person name="Wood J.M.D."/>
            <person name="Zagrodzka Z.B."/>
            <person name="Johannesson K."/>
            <person name="Butlin R.K."/>
            <person name="Leder E.H."/>
        </authorList>
    </citation>
    <scope>NUCLEOTIDE SEQUENCE [LARGE SCALE GENOMIC DNA]</scope>
    <source>
        <strain evidence="3">Snail1</strain>
        <tissue evidence="3">Muscle</tissue>
    </source>
</reference>
<gene>
    <name evidence="3" type="ORF">V1264_001469</name>
</gene>
<organism evidence="3 4">
    <name type="scientific">Littorina saxatilis</name>
    <dbReference type="NCBI Taxonomy" id="31220"/>
    <lineage>
        <taxon>Eukaryota</taxon>
        <taxon>Metazoa</taxon>
        <taxon>Spiralia</taxon>
        <taxon>Lophotrochozoa</taxon>
        <taxon>Mollusca</taxon>
        <taxon>Gastropoda</taxon>
        <taxon>Caenogastropoda</taxon>
        <taxon>Littorinimorpha</taxon>
        <taxon>Littorinoidea</taxon>
        <taxon>Littorinidae</taxon>
        <taxon>Littorina</taxon>
    </lineage>
</organism>
<keyword evidence="4" id="KW-1185">Reference proteome</keyword>
<proteinExistence type="predicted"/>
<feature type="compositionally biased region" description="Basic and acidic residues" evidence="1">
    <location>
        <begin position="243"/>
        <end position="259"/>
    </location>
</feature>
<dbReference type="Proteomes" id="UP001374579">
    <property type="component" value="Unassembled WGS sequence"/>
</dbReference>
<name>A0AAN9C222_9CAEN</name>
<evidence type="ECO:0000256" key="2">
    <source>
        <dbReference type="SAM" id="Phobius"/>
    </source>
</evidence>
<keyword evidence="2" id="KW-1133">Transmembrane helix</keyword>
<evidence type="ECO:0000313" key="4">
    <source>
        <dbReference type="Proteomes" id="UP001374579"/>
    </source>
</evidence>
<feature type="transmembrane region" description="Helical" evidence="2">
    <location>
        <begin position="119"/>
        <end position="140"/>
    </location>
</feature>
<keyword evidence="2" id="KW-0812">Transmembrane</keyword>
<feature type="compositionally biased region" description="Low complexity" evidence="1">
    <location>
        <begin position="196"/>
        <end position="209"/>
    </location>
</feature>
<accession>A0AAN9C222</accession>
<protein>
    <submittedName>
        <fullName evidence="3">Uncharacterized protein</fullName>
    </submittedName>
</protein>
<sequence length="305" mass="33476">MEMCTQVRWVWEVKPIAEESDVGWQSVTHSQVTVTIEDDSDPCSVVQTSTLSLQPALDSDSSSSWSYRCYVKKNNVSYSSLALIYQVDVVVGETEGINATAQNVNADNGGKAKNDLIKWLLVFGVGILVVILIGAVVFAVRTVVPKAEKITAEATRPIHKHTARSWSTSGATQGSSIAVPVYNKHPQHGFPDSEESSNSSVSSFSSGMHASGGVGSSHSSSHQIPRRTKKLRKKRKKEKKRRREDEDKSDFSIAESKDDNENESDGDNDSGSDDSDDEDTTIYDEEPKKKYRSHSLSHMFADGAM</sequence>
<feature type="compositionally biased region" description="Acidic residues" evidence="1">
    <location>
        <begin position="260"/>
        <end position="284"/>
    </location>
</feature>